<dbReference type="InterPro" id="IPR036770">
    <property type="entry name" value="Ankyrin_rpt-contain_sf"/>
</dbReference>
<dbReference type="SMART" id="SM00248">
    <property type="entry name" value="ANK"/>
    <property type="match status" value="3"/>
</dbReference>
<protein>
    <submittedName>
        <fullName evidence="5">Ankyrin repeat domain-containing protein</fullName>
    </submittedName>
</protein>
<dbReference type="InterPro" id="IPR002110">
    <property type="entry name" value="Ankyrin_rpt"/>
</dbReference>
<dbReference type="EMBL" id="CP134850">
    <property type="protein sequence ID" value="WNL20591.1"/>
    <property type="molecule type" value="Genomic_DNA"/>
</dbReference>
<dbReference type="EMBL" id="CP134852">
    <property type="protein sequence ID" value="WNL25870.1"/>
    <property type="molecule type" value="Genomic_DNA"/>
</dbReference>
<sequence length="157" mass="18057">MCNNTLLGQRLNLNSSSDIFDNLIKKNEWETLIRLFSLNILDINHRDCKGRNILYFAILNKKYEYIKILFDLRVSSRVNFSLNAINFAVCLDDIKSLEILLKCGLSVDILDEIGTSPLIYAILYNKKKSAEFLIKSGADLELEDFMGNCAKYLLHLK</sequence>
<dbReference type="Pfam" id="PF12796">
    <property type="entry name" value="Ank_2"/>
    <property type="match status" value="1"/>
</dbReference>
<dbReference type="EMBL" id="CP134845">
    <property type="protein sequence ID" value="WNL15663.1"/>
    <property type="molecule type" value="Genomic_DNA"/>
</dbReference>
<reference evidence="5" key="1">
    <citation type="submission" date="2023-09" db="EMBL/GenBank/DDBJ databases">
        <title>Arcobacter tbilisiensis sp. nov. isolated from chicken meat in Tbilisi, Georgia.</title>
        <authorList>
            <person name="Matthias R."/>
            <person name="Zautner A.E."/>
        </authorList>
    </citation>
    <scope>NUCLEOTIDE SEQUENCE</scope>
    <source>
        <strain evidence="7">LEO 70</strain>
        <strain evidence="6">LEO 74</strain>
        <strain evidence="5">LEO 79</strain>
        <strain evidence="4">LEO 99</strain>
    </source>
</reference>
<reference evidence="2" key="2">
    <citation type="submission" date="2023-09" db="EMBL/GenBank/DDBJ databases">
        <title>Characterization of Arcobacter Isolates from Retail Chicken Sold in Supermarkets in Tbilisi, Georgia.</title>
        <authorList>
            <person name="Matthias R."/>
            <person name="Zautner A.E."/>
        </authorList>
    </citation>
    <scope>NUCLEOTIDE SEQUENCE</scope>
    <source>
        <strain evidence="3">LEO 108</strain>
        <strain evidence="2">LEO 109</strain>
    </source>
</reference>
<keyword evidence="1" id="KW-0040">ANK repeat</keyword>
<accession>A0AA96D2B7</accession>
<evidence type="ECO:0000313" key="2">
    <source>
        <dbReference type="EMBL" id="WNL12218.1"/>
    </source>
</evidence>
<gene>
    <name evidence="3" type="ORF">RJG51_05675</name>
    <name evidence="2" type="ORF">RJG52_09935</name>
    <name evidence="4" type="ORF">RJG53_07595</name>
    <name evidence="6" type="ORF">RJG55_09935</name>
    <name evidence="5" type="ORF">RJG56_07445</name>
    <name evidence="7" type="ORF">RJG57_01450</name>
</gene>
<dbReference type="PROSITE" id="PS50088">
    <property type="entry name" value="ANK_REPEAT"/>
    <property type="match status" value="1"/>
</dbReference>
<dbReference type="AlphaFoldDB" id="A0AA96D2B7"/>
<dbReference type="EMBL" id="CP134851">
    <property type="protein sequence ID" value="WNL23238.1"/>
    <property type="molecule type" value="Genomic_DNA"/>
</dbReference>
<feature type="repeat" description="ANK" evidence="1">
    <location>
        <begin position="113"/>
        <end position="145"/>
    </location>
</feature>
<proteinExistence type="predicted"/>
<dbReference type="EMBL" id="CP134844">
    <property type="protein sequence ID" value="WNL12218.1"/>
    <property type="molecule type" value="Genomic_DNA"/>
</dbReference>
<evidence type="ECO:0000313" key="5">
    <source>
        <dbReference type="EMBL" id="WNL20591.1"/>
    </source>
</evidence>
<evidence type="ECO:0000256" key="1">
    <source>
        <dbReference type="PROSITE-ProRule" id="PRU00023"/>
    </source>
</evidence>
<organism evidence="5">
    <name type="scientific">Arcobacter sp. AZ-2023</name>
    <dbReference type="NCBI Taxonomy" id="3074453"/>
    <lineage>
        <taxon>Bacteria</taxon>
        <taxon>Pseudomonadati</taxon>
        <taxon>Campylobacterota</taxon>
        <taxon>Epsilonproteobacteria</taxon>
        <taxon>Campylobacterales</taxon>
        <taxon>Arcobacteraceae</taxon>
        <taxon>Arcobacter</taxon>
    </lineage>
</organism>
<dbReference type="SUPFAM" id="SSF48403">
    <property type="entry name" value="Ankyrin repeat"/>
    <property type="match status" value="1"/>
</dbReference>
<dbReference type="EMBL" id="CP134849">
    <property type="protein sequence ID" value="WNL18456.1"/>
    <property type="molecule type" value="Genomic_DNA"/>
</dbReference>
<dbReference type="Gene3D" id="1.25.40.20">
    <property type="entry name" value="Ankyrin repeat-containing domain"/>
    <property type="match status" value="1"/>
</dbReference>
<evidence type="ECO:0000313" key="4">
    <source>
        <dbReference type="EMBL" id="WNL18456.1"/>
    </source>
</evidence>
<name>A0AA96D2B7_9BACT</name>
<evidence type="ECO:0000313" key="6">
    <source>
        <dbReference type="EMBL" id="WNL23238.1"/>
    </source>
</evidence>
<dbReference type="PROSITE" id="PS50297">
    <property type="entry name" value="ANK_REP_REGION"/>
    <property type="match status" value="1"/>
</dbReference>
<evidence type="ECO:0000313" key="7">
    <source>
        <dbReference type="EMBL" id="WNL25870.1"/>
    </source>
</evidence>
<evidence type="ECO:0000313" key="3">
    <source>
        <dbReference type="EMBL" id="WNL15663.1"/>
    </source>
</evidence>